<sequence>MNGYSNLVSSPPAPSGGPPSTASAEAGEGKWEGVAVGASTMVRNLSSASQRFAAVERSKSTNGHRGGSGFQAAVRRAFSMRRQPASSLSDGYWRIHDGLEDGDDEGAEALQEEEVVDEEKKGAEPAAEVQGDAASSKETDEESKSKKKKRGAHIFRACKKLLGFKRV</sequence>
<name>A0ACD5XB74_AVESA</name>
<evidence type="ECO:0000313" key="2">
    <source>
        <dbReference type="Proteomes" id="UP001732700"/>
    </source>
</evidence>
<accession>A0ACD5XB74</accession>
<organism evidence="1 2">
    <name type="scientific">Avena sativa</name>
    <name type="common">Oat</name>
    <dbReference type="NCBI Taxonomy" id="4498"/>
    <lineage>
        <taxon>Eukaryota</taxon>
        <taxon>Viridiplantae</taxon>
        <taxon>Streptophyta</taxon>
        <taxon>Embryophyta</taxon>
        <taxon>Tracheophyta</taxon>
        <taxon>Spermatophyta</taxon>
        <taxon>Magnoliopsida</taxon>
        <taxon>Liliopsida</taxon>
        <taxon>Poales</taxon>
        <taxon>Poaceae</taxon>
        <taxon>BOP clade</taxon>
        <taxon>Pooideae</taxon>
        <taxon>Poodae</taxon>
        <taxon>Poeae</taxon>
        <taxon>Poeae Chloroplast Group 1 (Aveneae type)</taxon>
        <taxon>Aveninae</taxon>
        <taxon>Avena</taxon>
    </lineage>
</organism>
<proteinExistence type="predicted"/>
<protein>
    <submittedName>
        <fullName evidence="1">Uncharacterized protein</fullName>
    </submittedName>
</protein>
<evidence type="ECO:0000313" key="1">
    <source>
        <dbReference type="EnsemblPlants" id="AVESA.00010b.r2.4DG0767750.1.CDS.1"/>
    </source>
</evidence>
<dbReference type="EnsemblPlants" id="AVESA.00010b.r2.4DG0767750.1">
    <property type="protein sequence ID" value="AVESA.00010b.r2.4DG0767750.1.CDS.1"/>
    <property type="gene ID" value="AVESA.00010b.r2.4DG0767750"/>
</dbReference>
<dbReference type="Proteomes" id="UP001732700">
    <property type="component" value="Chromosome 4D"/>
</dbReference>
<keyword evidence="2" id="KW-1185">Reference proteome</keyword>
<reference evidence="1" key="1">
    <citation type="submission" date="2021-05" db="EMBL/GenBank/DDBJ databases">
        <authorList>
            <person name="Scholz U."/>
            <person name="Mascher M."/>
            <person name="Fiebig A."/>
        </authorList>
    </citation>
    <scope>NUCLEOTIDE SEQUENCE [LARGE SCALE GENOMIC DNA]</scope>
</reference>
<reference evidence="1" key="2">
    <citation type="submission" date="2025-09" db="UniProtKB">
        <authorList>
            <consortium name="EnsemblPlants"/>
        </authorList>
    </citation>
    <scope>IDENTIFICATION</scope>
</reference>